<evidence type="ECO:0000256" key="10">
    <source>
        <dbReference type="ARBA" id="ARBA00023170"/>
    </source>
</evidence>
<evidence type="ECO:0000256" key="8">
    <source>
        <dbReference type="ARBA" id="ARBA00023040"/>
    </source>
</evidence>
<keyword evidence="7 13" id="KW-1133">Transmembrane helix</keyword>
<keyword evidence="11" id="KW-0325">Glycoprotein</keyword>
<keyword evidence="4 13" id="KW-1003">Cell membrane</keyword>
<evidence type="ECO:0000256" key="5">
    <source>
        <dbReference type="ARBA" id="ARBA00022507"/>
    </source>
</evidence>
<feature type="transmembrane region" description="Helical" evidence="13">
    <location>
        <begin position="188"/>
        <end position="207"/>
    </location>
</feature>
<evidence type="ECO:0000256" key="13">
    <source>
        <dbReference type="RuleBase" id="RU364061"/>
    </source>
</evidence>
<dbReference type="Ensembl" id="ENSOCUT00000043952.1">
    <property type="protein sequence ID" value="ENSOCUP00000035762.1"/>
    <property type="gene ID" value="ENSOCUG00000036156.1"/>
</dbReference>
<dbReference type="GO" id="GO:0019236">
    <property type="term" value="P:response to pheromone"/>
    <property type="evidence" value="ECO:0007669"/>
    <property type="project" value="UniProtKB-KW"/>
</dbReference>
<dbReference type="OrthoDB" id="9606139at2759"/>
<dbReference type="GO" id="GO:0005886">
    <property type="term" value="C:plasma membrane"/>
    <property type="evidence" value="ECO:0007669"/>
    <property type="project" value="UniProtKB-SubCell"/>
</dbReference>
<dbReference type="GeneTree" id="ENSGT00960000186612"/>
<dbReference type="GO" id="GO:0016503">
    <property type="term" value="F:pheromone receptor activity"/>
    <property type="evidence" value="ECO:0007669"/>
    <property type="project" value="InterPro"/>
</dbReference>
<reference evidence="15" key="2">
    <citation type="submission" date="2025-08" db="UniProtKB">
        <authorList>
            <consortium name="Ensembl"/>
        </authorList>
    </citation>
    <scope>IDENTIFICATION</scope>
    <source>
        <strain evidence="15">Thorbecke</strain>
    </source>
</reference>
<reference evidence="15 16" key="1">
    <citation type="journal article" date="2011" name="Nature">
        <title>A high-resolution map of human evolutionary constraint using 29 mammals.</title>
        <authorList>
            <person name="Lindblad-Toh K."/>
            <person name="Garber M."/>
            <person name="Zuk O."/>
            <person name="Lin M.F."/>
            <person name="Parker B.J."/>
            <person name="Washietl S."/>
            <person name="Kheradpour P."/>
            <person name="Ernst J."/>
            <person name="Jordan G."/>
            <person name="Mauceli E."/>
            <person name="Ward L.D."/>
            <person name="Lowe C.B."/>
            <person name="Holloway A.K."/>
            <person name="Clamp M."/>
            <person name="Gnerre S."/>
            <person name="Alfoldi J."/>
            <person name="Beal K."/>
            <person name="Chang J."/>
            <person name="Clawson H."/>
            <person name="Cuff J."/>
            <person name="Di Palma F."/>
            <person name="Fitzgerald S."/>
            <person name="Flicek P."/>
            <person name="Guttman M."/>
            <person name="Hubisz M.J."/>
            <person name="Jaffe D.B."/>
            <person name="Jungreis I."/>
            <person name="Kent W.J."/>
            <person name="Kostka D."/>
            <person name="Lara M."/>
            <person name="Martins A.L."/>
            <person name="Massingham T."/>
            <person name="Moltke I."/>
            <person name="Raney B.J."/>
            <person name="Rasmussen M.D."/>
            <person name="Robinson J."/>
            <person name="Stark A."/>
            <person name="Vilella A.J."/>
            <person name="Wen J."/>
            <person name="Xie X."/>
            <person name="Zody M.C."/>
            <person name="Baldwin J."/>
            <person name="Bloom T."/>
            <person name="Chin C.W."/>
            <person name="Heiman D."/>
            <person name="Nicol R."/>
            <person name="Nusbaum C."/>
            <person name="Young S."/>
            <person name="Wilkinson J."/>
            <person name="Worley K.C."/>
            <person name="Kovar C.L."/>
            <person name="Muzny D.M."/>
            <person name="Gibbs R.A."/>
            <person name="Cree A."/>
            <person name="Dihn H.H."/>
            <person name="Fowler G."/>
            <person name="Jhangiani S."/>
            <person name="Joshi V."/>
            <person name="Lee S."/>
            <person name="Lewis L.R."/>
            <person name="Nazareth L.V."/>
            <person name="Okwuonu G."/>
            <person name="Santibanez J."/>
            <person name="Warren W.C."/>
            <person name="Mardis E.R."/>
            <person name="Weinstock G.M."/>
            <person name="Wilson R.K."/>
            <person name="Delehaunty K."/>
            <person name="Dooling D."/>
            <person name="Fronik C."/>
            <person name="Fulton L."/>
            <person name="Fulton B."/>
            <person name="Graves T."/>
            <person name="Minx P."/>
            <person name="Sodergren E."/>
            <person name="Birney E."/>
            <person name="Margulies E.H."/>
            <person name="Herrero J."/>
            <person name="Green E.D."/>
            <person name="Haussler D."/>
            <person name="Siepel A."/>
            <person name="Goldman N."/>
            <person name="Pollard K.S."/>
            <person name="Pedersen J.S."/>
            <person name="Lander E.S."/>
            <person name="Kellis M."/>
        </authorList>
    </citation>
    <scope>NUCLEOTIDE SEQUENCE [LARGE SCALE GENOMIC DNA]</scope>
    <source>
        <strain evidence="16">Thorbecke</strain>
    </source>
</reference>
<dbReference type="PRINTS" id="PR01534">
    <property type="entry name" value="VOMERONASL1R"/>
</dbReference>
<keyword evidence="5 13" id="KW-0589">Pheromone response</keyword>
<dbReference type="Pfam" id="PF03402">
    <property type="entry name" value="V1R"/>
    <property type="match status" value="1"/>
</dbReference>
<dbReference type="PANTHER" id="PTHR24062">
    <property type="entry name" value="VOMERONASAL TYPE-1 RECEPTOR"/>
    <property type="match status" value="1"/>
</dbReference>
<keyword evidence="16" id="KW-1185">Reference proteome</keyword>
<feature type="transmembrane region" description="Helical" evidence="13">
    <location>
        <begin position="268"/>
        <end position="286"/>
    </location>
</feature>
<evidence type="ECO:0000313" key="15">
    <source>
        <dbReference type="Ensembl" id="ENSOCUP00000035762.1"/>
    </source>
</evidence>
<dbReference type="InParanoid" id="A0A5F9CQ21"/>
<dbReference type="CDD" id="cd13949">
    <property type="entry name" value="7tm_V1R_pheromone"/>
    <property type="match status" value="1"/>
</dbReference>
<reference evidence="15" key="3">
    <citation type="submission" date="2025-09" db="UniProtKB">
        <authorList>
            <consortium name="Ensembl"/>
        </authorList>
    </citation>
    <scope>IDENTIFICATION</scope>
    <source>
        <strain evidence="15">Thorbecke</strain>
    </source>
</reference>
<dbReference type="FunFam" id="1.20.1070.10:FF:000033">
    <property type="entry name" value="Vomeronasal type-1 receptor"/>
    <property type="match status" value="1"/>
</dbReference>
<dbReference type="KEGG" id="ocu:100311079"/>
<feature type="transmembrane region" description="Helical" evidence="13">
    <location>
        <begin position="12"/>
        <end position="33"/>
    </location>
</feature>
<evidence type="ECO:0000256" key="3">
    <source>
        <dbReference type="ARBA" id="ARBA00010663"/>
    </source>
</evidence>
<dbReference type="CTD" id="100311079"/>
<keyword evidence="12 13" id="KW-0807">Transducer</keyword>
<accession>A0A5F9CQ21</accession>
<comment type="function">
    <text evidence="1">Putative pheromone receptor.</text>
</comment>
<sequence>MASGKLEIGIVFFIQTAVGILGNLFLLCFYNFTLLTGHKLRPTDLILNQLTLANSLVLFSKGIPQTMAAFGLKYFLDDTGCKLVFYSHRLATGVSFSTVCLLNGFQAIKIDSSVCKWMAFRFRSLKFIGFCCFLCWIPHLLLSTCILVIVNGPLDSKSRRGGNSSAYCSWTMPENSSVYTVIYFSPDFMSLAFMLWASGTVVFVLHRHKKQVQHIHSHRRSSRPSPEARATWTVMILVSSFFAFYSVYTIMTVWMTLVANPGQWMVNSSVLVSSCFVAFAPFVLIISDTRVHQFCSACLPRRTSFPNPVAVP</sequence>
<comment type="subcellular location">
    <subcellularLocation>
        <location evidence="2 13">Cell membrane</location>
        <topology evidence="2 13">Multi-pass membrane protein</topology>
    </subcellularLocation>
</comment>
<dbReference type="SUPFAM" id="SSF81321">
    <property type="entry name" value="Family A G protein-coupled receptor-like"/>
    <property type="match status" value="1"/>
</dbReference>
<name>A0A5F9CQ21_RABIT</name>
<dbReference type="Bgee" id="ENSOCUG00000036156">
    <property type="expression patterns" value="Expressed in upper lobe of left lung and 1 other cell type or tissue"/>
</dbReference>
<evidence type="ECO:0000259" key="14">
    <source>
        <dbReference type="PROSITE" id="PS50262"/>
    </source>
</evidence>
<dbReference type="Proteomes" id="UP000001811">
    <property type="component" value="Unplaced"/>
</dbReference>
<protein>
    <recommendedName>
        <fullName evidence="13">Vomeronasal type-1 receptor</fullName>
    </recommendedName>
</protein>
<dbReference type="InterPro" id="IPR004072">
    <property type="entry name" value="Vmron_rcpt_1"/>
</dbReference>
<dbReference type="PROSITE" id="PS50262">
    <property type="entry name" value="G_PROTEIN_RECEP_F1_2"/>
    <property type="match status" value="1"/>
</dbReference>
<evidence type="ECO:0000256" key="12">
    <source>
        <dbReference type="ARBA" id="ARBA00023224"/>
    </source>
</evidence>
<evidence type="ECO:0000313" key="16">
    <source>
        <dbReference type="Proteomes" id="UP000001811"/>
    </source>
</evidence>
<dbReference type="Gene3D" id="1.20.1070.10">
    <property type="entry name" value="Rhodopsin 7-helix transmembrane proteins"/>
    <property type="match status" value="1"/>
</dbReference>
<dbReference type="InterPro" id="IPR017452">
    <property type="entry name" value="GPCR_Rhodpsn_7TM"/>
</dbReference>
<keyword evidence="8 13" id="KW-0297">G-protein coupled receptor</keyword>
<comment type="similarity">
    <text evidence="3 13">Belongs to the G-protein coupled receptor 1 family.</text>
</comment>
<dbReference type="GO" id="GO:0007606">
    <property type="term" value="P:sensory perception of chemical stimulus"/>
    <property type="evidence" value="ECO:0007669"/>
    <property type="project" value="UniProtKB-ARBA"/>
</dbReference>
<evidence type="ECO:0000256" key="2">
    <source>
        <dbReference type="ARBA" id="ARBA00004651"/>
    </source>
</evidence>
<feature type="transmembrane region" description="Helical" evidence="13">
    <location>
        <begin position="228"/>
        <end position="248"/>
    </location>
</feature>
<keyword evidence="9 13" id="KW-0472">Membrane</keyword>
<feature type="transmembrane region" description="Helical" evidence="13">
    <location>
        <begin position="127"/>
        <end position="150"/>
    </location>
</feature>
<evidence type="ECO:0000256" key="11">
    <source>
        <dbReference type="ARBA" id="ARBA00023180"/>
    </source>
</evidence>
<feature type="domain" description="G-protein coupled receptors family 1 profile" evidence="14">
    <location>
        <begin position="22"/>
        <end position="284"/>
    </location>
</feature>
<dbReference type="AlphaFoldDB" id="A0A5F9CQ21"/>
<evidence type="ECO:0000256" key="9">
    <source>
        <dbReference type="ARBA" id="ARBA00023136"/>
    </source>
</evidence>
<evidence type="ECO:0000256" key="1">
    <source>
        <dbReference type="ARBA" id="ARBA00003878"/>
    </source>
</evidence>
<proteinExistence type="inferred from homology"/>
<gene>
    <name evidence="15" type="primary">VN1R1</name>
</gene>
<organism evidence="15 16">
    <name type="scientific">Oryctolagus cuniculus</name>
    <name type="common">Rabbit</name>
    <dbReference type="NCBI Taxonomy" id="9986"/>
    <lineage>
        <taxon>Eukaryota</taxon>
        <taxon>Metazoa</taxon>
        <taxon>Chordata</taxon>
        <taxon>Craniata</taxon>
        <taxon>Vertebrata</taxon>
        <taxon>Euteleostomi</taxon>
        <taxon>Mammalia</taxon>
        <taxon>Eutheria</taxon>
        <taxon>Euarchontoglires</taxon>
        <taxon>Glires</taxon>
        <taxon>Lagomorpha</taxon>
        <taxon>Leporidae</taxon>
        <taxon>Oryctolagus</taxon>
    </lineage>
</organism>
<evidence type="ECO:0000256" key="7">
    <source>
        <dbReference type="ARBA" id="ARBA00022989"/>
    </source>
</evidence>
<keyword evidence="10 13" id="KW-0675">Receptor</keyword>
<keyword evidence="6 13" id="KW-0812">Transmembrane</keyword>
<evidence type="ECO:0000256" key="4">
    <source>
        <dbReference type="ARBA" id="ARBA00022475"/>
    </source>
</evidence>
<evidence type="ECO:0000256" key="6">
    <source>
        <dbReference type="ARBA" id="ARBA00022692"/>
    </source>
</evidence>